<reference evidence="14 15" key="1">
    <citation type="submission" date="2018-07" db="EMBL/GenBank/DDBJ databases">
        <title>Genomic Encyclopedia of Type Strains, Phase IV (KMG-IV): sequencing the most valuable type-strain genomes for metagenomic binning, comparative biology and taxonomic classification.</title>
        <authorList>
            <person name="Goeker M."/>
        </authorList>
    </citation>
    <scope>NUCLEOTIDE SEQUENCE [LARGE SCALE GENOMIC DNA]</scope>
    <source>
        <strain evidence="14 15">DSM 44290</strain>
    </source>
</reference>
<evidence type="ECO:0000256" key="9">
    <source>
        <dbReference type="PIRNR" id="PIRNR038994"/>
    </source>
</evidence>
<evidence type="ECO:0000256" key="12">
    <source>
        <dbReference type="PIRSR" id="PIRSR038994-3"/>
    </source>
</evidence>
<dbReference type="Gene3D" id="2.30.40.10">
    <property type="entry name" value="Urease, subunit C, domain 1"/>
    <property type="match status" value="1"/>
</dbReference>
<dbReference type="NCBIfam" id="TIGR00221">
    <property type="entry name" value="nagA"/>
    <property type="match status" value="1"/>
</dbReference>
<accession>A0A370I285</accession>
<proteinExistence type="inferred from homology"/>
<comment type="catalytic activity">
    <reaction evidence="7">
        <text>N-acetyl-D-glucosamine 6-phosphate + H2O = D-glucosamine 6-phosphate + acetate</text>
        <dbReference type="Rhea" id="RHEA:22936"/>
        <dbReference type="ChEBI" id="CHEBI:15377"/>
        <dbReference type="ChEBI" id="CHEBI:30089"/>
        <dbReference type="ChEBI" id="CHEBI:57513"/>
        <dbReference type="ChEBI" id="CHEBI:58725"/>
        <dbReference type="EC" id="3.5.1.25"/>
    </reaction>
</comment>
<dbReference type="AlphaFoldDB" id="A0A370I285"/>
<evidence type="ECO:0000259" key="13">
    <source>
        <dbReference type="Pfam" id="PF01979"/>
    </source>
</evidence>
<evidence type="ECO:0000256" key="8">
    <source>
        <dbReference type="ARBA" id="ARBA00060590"/>
    </source>
</evidence>
<dbReference type="InterPro" id="IPR032466">
    <property type="entry name" value="Metal_Hydrolase"/>
</dbReference>
<keyword evidence="4 12" id="KW-0479">Metal-binding</keyword>
<comment type="pathway">
    <text evidence="8">Amino-sugar metabolism; N-acetylneuraminate degradation; D-fructose 6-phosphate from N-acetylneuraminate: step 4/5.</text>
</comment>
<organism evidence="14 15">
    <name type="scientific">Nocardia pseudobrasiliensis</name>
    <dbReference type="NCBI Taxonomy" id="45979"/>
    <lineage>
        <taxon>Bacteria</taxon>
        <taxon>Bacillati</taxon>
        <taxon>Actinomycetota</taxon>
        <taxon>Actinomycetes</taxon>
        <taxon>Mycobacteriales</taxon>
        <taxon>Nocardiaceae</taxon>
        <taxon>Nocardia</taxon>
    </lineage>
</organism>
<dbReference type="Gene3D" id="3.20.20.140">
    <property type="entry name" value="Metal-dependent hydrolases"/>
    <property type="match status" value="1"/>
</dbReference>
<evidence type="ECO:0000256" key="10">
    <source>
        <dbReference type="PIRSR" id="PIRSR038994-1"/>
    </source>
</evidence>
<evidence type="ECO:0000256" key="2">
    <source>
        <dbReference type="ARBA" id="ARBA00011899"/>
    </source>
</evidence>
<dbReference type="CDD" id="cd00854">
    <property type="entry name" value="NagA"/>
    <property type="match status" value="1"/>
</dbReference>
<dbReference type="EC" id="3.5.1.25" evidence="2"/>
<dbReference type="SUPFAM" id="SSF51338">
    <property type="entry name" value="Composite domain of metallo-dependent hydrolases"/>
    <property type="match status" value="1"/>
</dbReference>
<feature type="binding site" evidence="11">
    <location>
        <begin position="301"/>
        <end position="303"/>
    </location>
    <ligand>
        <name>substrate</name>
    </ligand>
</feature>
<keyword evidence="6 9" id="KW-0119">Carbohydrate metabolism</keyword>
<dbReference type="PANTHER" id="PTHR11113:SF14">
    <property type="entry name" value="N-ACETYLGLUCOSAMINE-6-PHOSPHATE DEACETYLASE"/>
    <property type="match status" value="1"/>
</dbReference>
<evidence type="ECO:0000256" key="6">
    <source>
        <dbReference type="ARBA" id="ARBA00023277"/>
    </source>
</evidence>
<dbReference type="GO" id="GO:0046872">
    <property type="term" value="F:metal ion binding"/>
    <property type="evidence" value="ECO:0007669"/>
    <property type="project" value="UniProtKB-KW"/>
</dbReference>
<evidence type="ECO:0000256" key="3">
    <source>
        <dbReference type="ARBA" id="ARBA00018029"/>
    </source>
</evidence>
<dbReference type="SUPFAM" id="SSF51556">
    <property type="entry name" value="Metallo-dependent hydrolases"/>
    <property type="match status" value="1"/>
</dbReference>
<dbReference type="PIRSF" id="PIRSF038994">
    <property type="entry name" value="NagA"/>
    <property type="match status" value="1"/>
</dbReference>
<feature type="domain" description="Amidohydrolase-related" evidence="13">
    <location>
        <begin position="47"/>
        <end position="365"/>
    </location>
</feature>
<gene>
    <name evidence="14" type="ORF">DFR76_107222</name>
</gene>
<name>A0A370I285_9NOCA</name>
<feature type="binding site" evidence="12">
    <location>
        <position position="209"/>
    </location>
    <ligand>
        <name>Zn(2+)</name>
        <dbReference type="ChEBI" id="CHEBI:29105"/>
    </ligand>
</feature>
<dbReference type="PANTHER" id="PTHR11113">
    <property type="entry name" value="N-ACETYLGLUCOSAMINE-6-PHOSPHATE DEACETYLASE"/>
    <property type="match status" value="1"/>
</dbReference>
<keyword evidence="15" id="KW-1185">Reference proteome</keyword>
<dbReference type="InterPro" id="IPR006680">
    <property type="entry name" value="Amidohydro-rel"/>
</dbReference>
<evidence type="ECO:0000256" key="1">
    <source>
        <dbReference type="ARBA" id="ARBA00010716"/>
    </source>
</evidence>
<protein>
    <recommendedName>
        <fullName evidence="3">N-acetylglucosamine-6-phosphate deacetylase</fullName>
        <ecNumber evidence="2">3.5.1.25</ecNumber>
    </recommendedName>
</protein>
<dbReference type="Proteomes" id="UP000254869">
    <property type="component" value="Unassembled WGS sequence"/>
</dbReference>
<dbReference type="STRING" id="1210086.GCA_001613105_02355"/>
<evidence type="ECO:0000256" key="4">
    <source>
        <dbReference type="ARBA" id="ARBA00022723"/>
    </source>
</evidence>
<dbReference type="InterPro" id="IPR011059">
    <property type="entry name" value="Metal-dep_hydrolase_composite"/>
</dbReference>
<feature type="binding site" evidence="12">
    <location>
        <position position="122"/>
    </location>
    <ligand>
        <name>Zn(2+)</name>
        <dbReference type="ChEBI" id="CHEBI:29105"/>
    </ligand>
</feature>
<dbReference type="Pfam" id="PF01979">
    <property type="entry name" value="Amidohydro_1"/>
    <property type="match status" value="1"/>
</dbReference>
<evidence type="ECO:0000256" key="11">
    <source>
        <dbReference type="PIRSR" id="PIRSR038994-2"/>
    </source>
</evidence>
<keyword evidence="5 9" id="KW-0378">Hydrolase</keyword>
<comment type="caution">
    <text evidence="14">The sequence shown here is derived from an EMBL/GenBank/DDBJ whole genome shotgun (WGS) entry which is preliminary data.</text>
</comment>
<comment type="cofactor">
    <cofactor evidence="12">
        <name>a divalent metal cation</name>
        <dbReference type="ChEBI" id="CHEBI:60240"/>
    </cofactor>
    <text evidence="12">Binds 1 divalent metal cation per subunit.</text>
</comment>
<feature type="binding site" evidence="11">
    <location>
        <position position="133"/>
    </location>
    <ligand>
        <name>substrate</name>
    </ligand>
</feature>
<dbReference type="GO" id="GO:0008448">
    <property type="term" value="F:N-acetylglucosamine-6-phosphate deacetylase activity"/>
    <property type="evidence" value="ECO:0007669"/>
    <property type="project" value="UniProtKB-EC"/>
</dbReference>
<evidence type="ECO:0000313" key="14">
    <source>
        <dbReference type="EMBL" id="RDI64845.1"/>
    </source>
</evidence>
<comment type="similarity">
    <text evidence="1 9">Belongs to the metallo-dependent hydrolases superfamily. NagA family.</text>
</comment>
<dbReference type="InterPro" id="IPR003764">
    <property type="entry name" value="GlcNAc_6-P_deAcase"/>
</dbReference>
<evidence type="ECO:0000256" key="5">
    <source>
        <dbReference type="ARBA" id="ARBA00022801"/>
    </source>
</evidence>
<evidence type="ECO:0000256" key="7">
    <source>
        <dbReference type="ARBA" id="ARBA00047647"/>
    </source>
</evidence>
<dbReference type="EMBL" id="QQBC01000007">
    <property type="protein sequence ID" value="RDI64845.1"/>
    <property type="molecule type" value="Genomic_DNA"/>
</dbReference>
<feature type="binding site" evidence="11">
    <location>
        <position position="220"/>
    </location>
    <ligand>
        <name>substrate</name>
    </ligand>
</feature>
<feature type="binding site" evidence="11">
    <location>
        <position position="244"/>
    </location>
    <ligand>
        <name>substrate</name>
    </ligand>
</feature>
<dbReference type="GO" id="GO:0006046">
    <property type="term" value="P:N-acetylglucosamine catabolic process"/>
    <property type="evidence" value="ECO:0007669"/>
    <property type="project" value="TreeGrafter"/>
</dbReference>
<feature type="binding site" evidence="12">
    <location>
        <position position="188"/>
    </location>
    <ligand>
        <name>Zn(2+)</name>
        <dbReference type="ChEBI" id="CHEBI:29105"/>
    </ligand>
</feature>
<sequence>MLISAGTIVLDDRICRPGWIEFEGERIAACGSGTPPRAPDLDLPESTVVPGFVDMHVHGGGGASYSDGTAAAVAEAARFHLRHGTTTTLASLVTASPDELLSTVALIADQVGSGTLAGIHLEGPWLSPARRGAHAENQLRDPDPAEITALLEAGRGAIRMVTIAPELPGAAAAIDRFVQANVVVAVGHTDATYDQTRAAIEAGATVGTHVFNAMRPLHHREPGPVLALLEDPRVTVELIADGVHIHPALLRDLVRGKGSDRIALVTDAMAAAGTPDGEYRLGPVDVTVCCGVAHVTGTSTIAGSTATMAQLFRAAVTAAGPDPDAALLAAVRMTSTNPARAVGLTEVGRLCPGSRADLVVLDRDLALTAVVRRGALLS</sequence>
<dbReference type="FunFam" id="3.20.20.140:FF:000004">
    <property type="entry name" value="N-acetylglucosamine-6-phosphate deacetylase"/>
    <property type="match status" value="1"/>
</dbReference>
<evidence type="ECO:0000313" key="15">
    <source>
        <dbReference type="Proteomes" id="UP000254869"/>
    </source>
</evidence>
<feature type="active site" description="Proton donor/acceptor" evidence="10">
    <location>
        <position position="267"/>
    </location>
</feature>
<feature type="binding site" evidence="11">
    <location>
        <begin position="212"/>
        <end position="213"/>
    </location>
    <ligand>
        <name>substrate</name>
    </ligand>
</feature>